<reference evidence="2 3" key="1">
    <citation type="submission" date="2016-10" db="EMBL/GenBank/DDBJ databases">
        <authorList>
            <person name="de Groot N.N."/>
        </authorList>
    </citation>
    <scope>NUCLEOTIDE SEQUENCE [LARGE SCALE GENOMIC DNA]</scope>
    <source>
        <strain evidence="2 3">CGMCC 1.7666</strain>
    </source>
</reference>
<proteinExistence type="predicted"/>
<evidence type="ECO:0000313" key="2">
    <source>
        <dbReference type="EMBL" id="SCZ05903.1"/>
    </source>
</evidence>
<dbReference type="Proteomes" id="UP000199569">
    <property type="component" value="Unassembled WGS sequence"/>
</dbReference>
<dbReference type="RefSeq" id="WP_091138035.1">
    <property type="nucleotide sequence ID" value="NZ_FMVJ01000013.1"/>
</dbReference>
<organism evidence="2 3">
    <name type="scientific">Microvirga guangxiensis</name>
    <dbReference type="NCBI Taxonomy" id="549386"/>
    <lineage>
        <taxon>Bacteria</taxon>
        <taxon>Pseudomonadati</taxon>
        <taxon>Pseudomonadota</taxon>
        <taxon>Alphaproteobacteria</taxon>
        <taxon>Hyphomicrobiales</taxon>
        <taxon>Methylobacteriaceae</taxon>
        <taxon>Microvirga</taxon>
    </lineage>
</organism>
<evidence type="ECO:0000313" key="3">
    <source>
        <dbReference type="Proteomes" id="UP000199569"/>
    </source>
</evidence>
<keyword evidence="3" id="KW-1185">Reference proteome</keyword>
<gene>
    <name evidence="2" type="ORF">SAMN02927923_03746</name>
</gene>
<sequence>MVSATFPPLPRICDKAYEAHLAFLTVSTETDTASVLTPPMQPDSQQSAMPKVAGDIQDLEEKR</sequence>
<dbReference type="EMBL" id="FMVJ01000013">
    <property type="protein sequence ID" value="SCZ05903.1"/>
    <property type="molecule type" value="Genomic_DNA"/>
</dbReference>
<evidence type="ECO:0000256" key="1">
    <source>
        <dbReference type="SAM" id="MobiDB-lite"/>
    </source>
</evidence>
<dbReference type="AlphaFoldDB" id="A0A1G5KYY9"/>
<accession>A0A1G5KYY9</accession>
<feature type="region of interest" description="Disordered" evidence="1">
    <location>
        <begin position="34"/>
        <end position="63"/>
    </location>
</feature>
<name>A0A1G5KYY9_9HYPH</name>
<protein>
    <submittedName>
        <fullName evidence="2">Uncharacterized protein</fullName>
    </submittedName>
</protein>
<dbReference type="STRING" id="549386.SAMN02927923_03746"/>